<dbReference type="GeneID" id="5470385"/>
<keyword evidence="2" id="KW-1185">Reference proteome</keyword>
<dbReference type="EMBL" id="EF101928">
    <property type="protein sequence ID" value="ABT16994.1"/>
    <property type="molecule type" value="Genomic_DNA"/>
</dbReference>
<dbReference type="KEGG" id="vg:5470385"/>
<organism evidence="1 2">
    <name type="scientific">Chlorovirus heliozoae</name>
    <dbReference type="NCBI Taxonomy" id="322019"/>
    <lineage>
        <taxon>Viruses</taxon>
        <taxon>Varidnaviria</taxon>
        <taxon>Bamfordvirae</taxon>
        <taxon>Nucleocytoviricota</taxon>
        <taxon>Megaviricetes</taxon>
        <taxon>Algavirales</taxon>
        <taxon>Phycodnaviridae</taxon>
        <taxon>Chlorovirus</taxon>
    </lineage>
</organism>
<reference evidence="1 2" key="1">
    <citation type="submission" date="2006-09" db="EMBL/GenBank/DDBJ databases">
        <title>Sequence and annotation of the 288-kb ATCV-1 virus that infects an endosymbiotic Chlorella strain of the heliozoon Acanthocystis turfacea.</title>
        <authorList>
            <person name="Fitzgerald L.A."/>
            <person name="Graves M.V."/>
            <person name="Li X."/>
            <person name="Pfitzner A.J.P."/>
            <person name="Hartigan J."/>
            <person name="Van Etten J.L."/>
        </authorList>
    </citation>
    <scope>NUCLEOTIDE SEQUENCE [LARGE SCALE GENOMIC DNA]</scope>
    <source>
        <strain evidence="1 2">ATCV-1</strain>
    </source>
</reference>
<accession>A7KAC0</accession>
<evidence type="ECO:0000313" key="2">
    <source>
        <dbReference type="Proteomes" id="UP000202420"/>
    </source>
</evidence>
<dbReference type="Proteomes" id="UP000202420">
    <property type="component" value="Segment"/>
</dbReference>
<name>A7KAC0_9PHYC</name>
<sequence length="81" mass="9458">MCFSRRMYQKVPRAWFMKAVAQGKIPRHIDKKSIPRKGTMVLPVPGRMMVQRREEKKSPWASLGAVIALTAYLVKFPEDRR</sequence>
<gene>
    <name evidence="1" type="primary">Z860R</name>
    <name evidence="1" type="ORF">ATCV1_Z860R</name>
</gene>
<evidence type="ECO:0000313" key="1">
    <source>
        <dbReference type="EMBL" id="ABT16994.1"/>
    </source>
</evidence>
<proteinExistence type="predicted"/>
<protein>
    <submittedName>
        <fullName evidence="1">Uncharacterized protein Z860R</fullName>
    </submittedName>
</protein>
<dbReference type="RefSeq" id="YP_001427341.1">
    <property type="nucleotide sequence ID" value="NC_008724.1"/>
</dbReference>